<dbReference type="GO" id="GO:0015293">
    <property type="term" value="F:symporter activity"/>
    <property type="evidence" value="ECO:0007669"/>
    <property type="project" value="UniProtKB-KW"/>
</dbReference>
<feature type="transmembrane region" description="Helical" evidence="8">
    <location>
        <begin position="203"/>
        <end position="223"/>
    </location>
</feature>
<proteinExistence type="predicted"/>
<dbReference type="OrthoDB" id="2985014at2759"/>
<keyword evidence="11" id="KW-1185">Reference proteome</keyword>
<dbReference type="InterPro" id="IPR011701">
    <property type="entry name" value="MFS"/>
</dbReference>
<feature type="region of interest" description="Disordered" evidence="7">
    <location>
        <begin position="616"/>
        <end position="637"/>
    </location>
</feature>
<feature type="transmembrane region" description="Helical" evidence="8">
    <location>
        <begin position="929"/>
        <end position="950"/>
    </location>
</feature>
<dbReference type="FunFam" id="1.20.1250.20:FF:000423">
    <property type="entry name" value="Putative inorganic phosphate cotransporter-like Protein"/>
    <property type="match status" value="2"/>
</dbReference>
<feature type="transmembrane region" description="Helical" evidence="8">
    <location>
        <begin position="480"/>
        <end position="499"/>
    </location>
</feature>
<reference evidence="12" key="1">
    <citation type="submission" date="2017-02" db="UniProtKB">
        <authorList>
            <consortium name="WormBaseParasite"/>
        </authorList>
    </citation>
    <scope>IDENTIFICATION</scope>
</reference>
<dbReference type="EMBL" id="UXUI01007798">
    <property type="protein sequence ID" value="VDD89468.1"/>
    <property type="molecule type" value="Genomic_DNA"/>
</dbReference>
<feature type="domain" description="Major facilitator superfamily (MFS) profile" evidence="9">
    <location>
        <begin position="580"/>
        <end position="1020"/>
    </location>
</feature>
<evidence type="ECO:0000256" key="1">
    <source>
        <dbReference type="ARBA" id="ARBA00004141"/>
    </source>
</evidence>
<feature type="transmembrane region" description="Helical" evidence="8">
    <location>
        <begin position="652"/>
        <end position="673"/>
    </location>
</feature>
<name>A0A0N4V392_ENTVE</name>
<feature type="transmembrane region" description="Helical" evidence="8">
    <location>
        <begin position="435"/>
        <end position="454"/>
    </location>
</feature>
<evidence type="ECO:0000256" key="2">
    <source>
        <dbReference type="ARBA" id="ARBA00022448"/>
    </source>
</evidence>
<feature type="transmembrane region" description="Helical" evidence="8">
    <location>
        <begin position="685"/>
        <end position="709"/>
    </location>
</feature>
<dbReference type="FunFam" id="1.20.1250.20:FF:000003">
    <property type="entry name" value="Solute carrier family 17 member 3"/>
    <property type="match status" value="2"/>
</dbReference>
<dbReference type="PROSITE" id="PS50850">
    <property type="entry name" value="MFS"/>
    <property type="match status" value="2"/>
</dbReference>
<feature type="transmembrane region" description="Helical" evidence="8">
    <location>
        <begin position="576"/>
        <end position="598"/>
    </location>
</feature>
<dbReference type="SUPFAM" id="SSF103473">
    <property type="entry name" value="MFS general substrate transporter"/>
    <property type="match status" value="2"/>
</dbReference>
<organism evidence="12">
    <name type="scientific">Enterobius vermicularis</name>
    <name type="common">Human pinworm</name>
    <dbReference type="NCBI Taxonomy" id="51028"/>
    <lineage>
        <taxon>Eukaryota</taxon>
        <taxon>Metazoa</taxon>
        <taxon>Ecdysozoa</taxon>
        <taxon>Nematoda</taxon>
        <taxon>Chromadorea</taxon>
        <taxon>Rhabditida</taxon>
        <taxon>Spirurina</taxon>
        <taxon>Oxyuridomorpha</taxon>
        <taxon>Oxyuroidea</taxon>
        <taxon>Oxyuridae</taxon>
        <taxon>Enterobius</taxon>
    </lineage>
</organism>
<comment type="subcellular location">
    <subcellularLocation>
        <location evidence="1">Membrane</location>
        <topology evidence="1">Multi-pass membrane protein</topology>
    </subcellularLocation>
</comment>
<dbReference type="CDD" id="cd17318">
    <property type="entry name" value="MFS_SLC17"/>
    <property type="match status" value="2"/>
</dbReference>
<feature type="transmembrane region" description="Helical" evidence="8">
    <location>
        <begin position="828"/>
        <end position="849"/>
    </location>
</feature>
<evidence type="ECO:0000256" key="8">
    <source>
        <dbReference type="SAM" id="Phobius"/>
    </source>
</evidence>
<dbReference type="GO" id="GO:0016020">
    <property type="term" value="C:membrane"/>
    <property type="evidence" value="ECO:0007669"/>
    <property type="project" value="UniProtKB-SubCell"/>
</dbReference>
<feature type="transmembrane region" description="Helical" evidence="8">
    <location>
        <begin position="399"/>
        <end position="423"/>
    </location>
</feature>
<reference evidence="10 11" key="2">
    <citation type="submission" date="2018-10" db="EMBL/GenBank/DDBJ databases">
        <authorList>
            <consortium name="Pathogen Informatics"/>
        </authorList>
    </citation>
    <scope>NUCLEOTIDE SEQUENCE [LARGE SCALE GENOMIC DNA]</scope>
</reference>
<feature type="transmembrane region" description="Helical" evidence="8">
    <location>
        <begin position="305"/>
        <end position="325"/>
    </location>
</feature>
<dbReference type="InterPro" id="IPR050382">
    <property type="entry name" value="MFS_Na/Anion_cotransporter"/>
</dbReference>
<dbReference type="STRING" id="51028.A0A0N4V392"/>
<evidence type="ECO:0000259" key="9">
    <source>
        <dbReference type="PROSITE" id="PS50850"/>
    </source>
</evidence>
<evidence type="ECO:0000313" key="10">
    <source>
        <dbReference type="EMBL" id="VDD89468.1"/>
    </source>
</evidence>
<feature type="transmembrane region" description="Helical" evidence="8">
    <location>
        <begin position="81"/>
        <end position="101"/>
    </location>
</feature>
<feature type="domain" description="Major facilitator superfamily (MFS) profile" evidence="9">
    <location>
        <begin position="10"/>
        <end position="459"/>
    </location>
</feature>
<feature type="transmembrane region" description="Helical" evidence="8">
    <location>
        <begin position="506"/>
        <end position="523"/>
    </location>
</feature>
<keyword evidence="6 8" id="KW-0472">Membrane</keyword>
<feature type="transmembrane region" description="Helical" evidence="8">
    <location>
        <begin position="861"/>
        <end position="884"/>
    </location>
</feature>
<feature type="compositionally biased region" description="Basic and acidic residues" evidence="7">
    <location>
        <begin position="616"/>
        <end position="627"/>
    </location>
</feature>
<dbReference type="Proteomes" id="UP000274131">
    <property type="component" value="Unassembled WGS sequence"/>
</dbReference>
<evidence type="ECO:0000313" key="12">
    <source>
        <dbReference type="WBParaSite" id="EVEC_0000451101-mRNA-1"/>
    </source>
</evidence>
<gene>
    <name evidence="10" type="ORF">EVEC_LOCUS4219</name>
</gene>
<protein>
    <submittedName>
        <fullName evidence="12">MFS domain-containing protein</fullName>
    </submittedName>
</protein>
<keyword evidence="5 8" id="KW-1133">Transmembrane helix</keyword>
<feature type="transmembrane region" description="Helical" evidence="8">
    <location>
        <begin position="962"/>
        <end position="984"/>
    </location>
</feature>
<evidence type="ECO:0000256" key="5">
    <source>
        <dbReference type="ARBA" id="ARBA00022989"/>
    </source>
</evidence>
<dbReference type="PANTHER" id="PTHR11662">
    <property type="entry name" value="SOLUTE CARRIER FAMILY 17"/>
    <property type="match status" value="1"/>
</dbReference>
<dbReference type="Pfam" id="PF07690">
    <property type="entry name" value="MFS_1"/>
    <property type="match status" value="2"/>
</dbReference>
<feature type="transmembrane region" description="Helical" evidence="8">
    <location>
        <begin position="729"/>
        <end position="752"/>
    </location>
</feature>
<dbReference type="WBParaSite" id="EVEC_0000451101-mRNA-1">
    <property type="protein sequence ID" value="EVEC_0000451101-mRNA-1"/>
    <property type="gene ID" value="EVEC_0000451101"/>
</dbReference>
<feature type="transmembrane region" description="Helical" evidence="8">
    <location>
        <begin position="368"/>
        <end position="387"/>
    </location>
</feature>
<feature type="transmembrane region" description="Helical" evidence="8">
    <location>
        <begin position="764"/>
        <end position="783"/>
    </location>
</feature>
<evidence type="ECO:0000256" key="6">
    <source>
        <dbReference type="ARBA" id="ARBA00023136"/>
    </source>
</evidence>
<evidence type="ECO:0000256" key="3">
    <source>
        <dbReference type="ARBA" id="ARBA00022692"/>
    </source>
</evidence>
<evidence type="ECO:0000256" key="7">
    <source>
        <dbReference type="SAM" id="MobiDB-lite"/>
    </source>
</evidence>
<feature type="region of interest" description="Disordered" evidence="7">
    <location>
        <begin position="1026"/>
        <end position="1054"/>
    </location>
</feature>
<accession>A0A0N4V392</accession>
<dbReference type="InterPro" id="IPR020846">
    <property type="entry name" value="MFS_dom"/>
</dbReference>
<sequence>MFFSGLLGSSRFTLAIVGFIGCTSFYTLRSDVSFAIVCMVNGTATEEKSGSDTSKCGGTNDTDKADKVEGDLLWSKAQQGFVLSSFFWGYLFSQLIFAKLIVKAGAKVVIGISIFLSSVVTLLSPVAANIHVIFFMAMRIIMGFVQGALFPALQTLWSNWAPPLERSLLISFCYAGNQLGVMISMPVSAALCKYGFAGGWPSVYYVFGAIGLLWSALWFFYVADTPHEHRFISNHEKEYIRSSLGHLANIGKKQVIPWRAMFTSKVVWGIWCGHFASDWGAYIMMTSLPTYMNDVLDLDLNSMGAAAAAPYIAYFVFINIGGFLADRIRSANLLSTGTTRKLAMIIAMGGQAAFLVASGYCGCGQKTLAIVFVTAGIGISGFAYAGYVVNYLDVGGHLAGPLVGIGNTITCIAGIIGPIIVGWVTHAGTSEEWRLVFWITAAILVVCTAFFAVLTTGELQPWAEVPCEENGSTSDEEKKSAAEISTMISCFILVALSYYSSECFKENYLIVLLFFTLLELLVGRASDRCSEKLNFTVYAAMIRAIAELVNACTVIKRPKSYHCFLLTFGSEYHVDLLGSARLTLAFIGFLGCACAYALRSDVSFAIVCMVNGTAVKDTDSDSKDNKCGNDSSSDDDDKVEGDLLWSKGQQGYVLSSFFWGYLCSQFLGGYLSAIIGSRIVVGGSVLLSSLITMICPVAAETHVVLFIGVLFPSLQVLWSDWAPPLERSILTSFCYAGTQVGVTVTMPISALLCKYGFAGGWQSVYYVFGIVGVCWSALWFFYVSDTPANHRFMSKNEKEYIQQSLGPMLTSKAKLKVPWKAMLCSRSVYGLLAGHFASDWGAYIMMTSLPTYMNDALNLDLNSMGAAAAAPYIAYFIFINVGGFLADKVRSANLLSTANTRKTAMIIAMGGQAAFLVASGYCGCGQKTLVIVFVTLGIGVSGFAYAGYVVNYLDIAGQYAGSLIGIGNTLSCIAGIVGPILVGCITHAGTTAEWRLVFWITACILLVLTAIFTLLGSSDLEPWAMGEDREESVDSKQPLGDVEKISVASSKEKF</sequence>
<evidence type="ECO:0000256" key="4">
    <source>
        <dbReference type="ARBA" id="ARBA00022847"/>
    </source>
</evidence>
<dbReference type="PANTHER" id="PTHR11662:SF399">
    <property type="entry name" value="FI19708P1-RELATED"/>
    <property type="match status" value="1"/>
</dbReference>
<feature type="transmembrane region" description="Helical" evidence="8">
    <location>
        <begin position="266"/>
        <end position="285"/>
    </location>
</feature>
<dbReference type="AlphaFoldDB" id="A0A0N4V392"/>
<dbReference type="GO" id="GO:0006820">
    <property type="term" value="P:monoatomic anion transport"/>
    <property type="evidence" value="ECO:0007669"/>
    <property type="project" value="TreeGrafter"/>
</dbReference>
<feature type="transmembrane region" description="Helical" evidence="8">
    <location>
        <begin position="133"/>
        <end position="156"/>
    </location>
</feature>
<dbReference type="Gene3D" id="1.20.1250.20">
    <property type="entry name" value="MFS general substrate transporter like domains"/>
    <property type="match status" value="4"/>
</dbReference>
<feature type="transmembrane region" description="Helical" evidence="8">
    <location>
        <begin position="996"/>
        <end position="1015"/>
    </location>
</feature>
<evidence type="ECO:0000313" key="11">
    <source>
        <dbReference type="Proteomes" id="UP000274131"/>
    </source>
</evidence>
<feature type="transmembrane region" description="Helical" evidence="8">
    <location>
        <begin position="168"/>
        <end position="191"/>
    </location>
</feature>
<keyword evidence="4" id="KW-0769">Symport</keyword>
<keyword evidence="3 8" id="KW-0812">Transmembrane</keyword>
<dbReference type="InterPro" id="IPR036259">
    <property type="entry name" value="MFS_trans_sf"/>
</dbReference>
<feature type="transmembrane region" description="Helical" evidence="8">
    <location>
        <begin position="12"/>
        <end position="29"/>
    </location>
</feature>
<keyword evidence="2" id="KW-0813">Transport</keyword>
<feature type="transmembrane region" description="Helical" evidence="8">
    <location>
        <begin position="108"/>
        <end position="127"/>
    </location>
</feature>